<reference evidence="10" key="1">
    <citation type="submission" date="2007-07" db="EMBL/GenBank/DDBJ databases">
        <title>PCAP assembly of the Caenorhabditis remanei genome.</title>
        <authorList>
            <consortium name="The Caenorhabditis remanei Sequencing Consortium"/>
            <person name="Wilson R.K."/>
        </authorList>
    </citation>
    <scope>NUCLEOTIDE SEQUENCE [LARGE SCALE GENOMIC DNA]</scope>
    <source>
        <strain evidence="10">PB4641</strain>
    </source>
</reference>
<feature type="region of interest" description="Disordered" evidence="8">
    <location>
        <begin position="99"/>
        <end position="167"/>
    </location>
</feature>
<gene>
    <name evidence="10" type="ORF">CRE_31182</name>
</gene>
<feature type="compositionally biased region" description="Basic and acidic residues" evidence="8">
    <location>
        <begin position="143"/>
        <end position="156"/>
    </location>
</feature>
<evidence type="ECO:0000256" key="1">
    <source>
        <dbReference type="ARBA" id="ARBA00004245"/>
    </source>
</evidence>
<evidence type="ECO:0000256" key="2">
    <source>
        <dbReference type="ARBA" id="ARBA00022490"/>
    </source>
</evidence>
<dbReference type="Pfam" id="PF00635">
    <property type="entry name" value="Motile_Sperm"/>
    <property type="match status" value="1"/>
</dbReference>
<comment type="function">
    <text evidence="5 7">Central component in molecular interactions underlying sperm crawling. Forms an extensive filament system that extends from sperm villipoda, along the leading edge of the pseudopod.</text>
</comment>
<accession>E3MLG3</accession>
<feature type="compositionally biased region" description="Basic and acidic residues" evidence="8">
    <location>
        <begin position="207"/>
        <end position="223"/>
    </location>
</feature>
<protein>
    <recommendedName>
        <fullName evidence="7">Major sperm protein</fullName>
    </recommendedName>
</protein>
<dbReference type="AlphaFoldDB" id="E3MLG3"/>
<dbReference type="EMBL" id="DS268455">
    <property type="protein sequence ID" value="EFP04609.1"/>
    <property type="molecule type" value="Genomic_DNA"/>
</dbReference>
<dbReference type="InterPro" id="IPR051155">
    <property type="entry name" value="Nematode_MSP"/>
</dbReference>
<evidence type="ECO:0000256" key="8">
    <source>
        <dbReference type="SAM" id="MobiDB-lite"/>
    </source>
</evidence>
<evidence type="ECO:0000256" key="5">
    <source>
        <dbReference type="ARBA" id="ARBA00037744"/>
    </source>
</evidence>
<dbReference type="PANTHER" id="PTHR22920:SF7">
    <property type="entry name" value="MSP DOMAIN-CONTAINING PROTEIN-RELATED"/>
    <property type="match status" value="1"/>
</dbReference>
<dbReference type="Gene3D" id="2.60.40.10">
    <property type="entry name" value="Immunoglobulins"/>
    <property type="match status" value="1"/>
</dbReference>
<feature type="domain" description="MSP" evidence="9">
    <location>
        <begin position="229"/>
        <end position="342"/>
    </location>
</feature>
<dbReference type="InterPro" id="IPR013783">
    <property type="entry name" value="Ig-like_fold"/>
</dbReference>
<comment type="subcellular location">
    <subcellularLocation>
        <location evidence="6">Cell projection</location>
        <location evidence="6">Pseudopodium</location>
    </subcellularLocation>
    <subcellularLocation>
        <location evidence="1">Cytoplasm</location>
        <location evidence="1">Cytoskeleton</location>
    </subcellularLocation>
</comment>
<dbReference type="GO" id="GO:0031143">
    <property type="term" value="C:pseudopodium"/>
    <property type="evidence" value="ECO:0007669"/>
    <property type="project" value="UniProtKB-SubCell"/>
</dbReference>
<evidence type="ECO:0000313" key="11">
    <source>
        <dbReference type="Proteomes" id="UP000008281"/>
    </source>
</evidence>
<dbReference type="InterPro" id="IPR000535">
    <property type="entry name" value="MSP_dom"/>
</dbReference>
<feature type="region of interest" description="Disordered" evidence="8">
    <location>
        <begin position="203"/>
        <end position="235"/>
    </location>
</feature>
<dbReference type="PROSITE" id="PS50202">
    <property type="entry name" value="MSP"/>
    <property type="match status" value="1"/>
</dbReference>
<keyword evidence="3 7" id="KW-0206">Cytoskeleton</keyword>
<evidence type="ECO:0000256" key="4">
    <source>
        <dbReference type="ARBA" id="ARBA00023273"/>
    </source>
</evidence>
<dbReference type="Proteomes" id="UP000008281">
    <property type="component" value="Unassembled WGS sequence"/>
</dbReference>
<organism evidence="11">
    <name type="scientific">Caenorhabditis remanei</name>
    <name type="common">Caenorhabditis vulgaris</name>
    <dbReference type="NCBI Taxonomy" id="31234"/>
    <lineage>
        <taxon>Eukaryota</taxon>
        <taxon>Metazoa</taxon>
        <taxon>Ecdysozoa</taxon>
        <taxon>Nematoda</taxon>
        <taxon>Chromadorea</taxon>
        <taxon>Rhabditida</taxon>
        <taxon>Rhabditina</taxon>
        <taxon>Rhabditomorpha</taxon>
        <taxon>Rhabditoidea</taxon>
        <taxon>Rhabditidae</taxon>
        <taxon>Peloderinae</taxon>
        <taxon>Caenorhabditis</taxon>
    </lineage>
</organism>
<dbReference type="SUPFAM" id="SSF49354">
    <property type="entry name" value="PapD-like"/>
    <property type="match status" value="1"/>
</dbReference>
<evidence type="ECO:0000259" key="9">
    <source>
        <dbReference type="PROSITE" id="PS50202"/>
    </source>
</evidence>
<evidence type="ECO:0000256" key="3">
    <source>
        <dbReference type="ARBA" id="ARBA00023212"/>
    </source>
</evidence>
<evidence type="ECO:0000256" key="6">
    <source>
        <dbReference type="ARBA" id="ARBA00037818"/>
    </source>
</evidence>
<dbReference type="InterPro" id="IPR008962">
    <property type="entry name" value="PapD-like_sf"/>
</dbReference>
<evidence type="ECO:0000256" key="7">
    <source>
        <dbReference type="RuleBase" id="RU003425"/>
    </source>
</evidence>
<proteinExistence type="predicted"/>
<keyword evidence="2" id="KW-0963">Cytoplasm</keyword>
<evidence type="ECO:0000313" key="10">
    <source>
        <dbReference type="EMBL" id="EFP04609.1"/>
    </source>
</evidence>
<name>E3MLG3_CAERE</name>
<dbReference type="GO" id="GO:0005856">
    <property type="term" value="C:cytoskeleton"/>
    <property type="evidence" value="ECO:0007669"/>
    <property type="project" value="UniProtKB-SubCell"/>
</dbReference>
<dbReference type="PANTHER" id="PTHR22920">
    <property type="entry name" value="MAJOR SPERM PROTEIN"/>
    <property type="match status" value="1"/>
</dbReference>
<dbReference type="HOGENOM" id="CLU_811954_0_0_1"/>
<dbReference type="STRING" id="31234.E3MLG3"/>
<dbReference type="InParanoid" id="E3MLG3"/>
<sequence length="342" mass="38583">MGKYRGTRRKNSNSYLQKTRIQNCILARAARLEKLNRRSAANEVQIDEPGPQQNDEGVVVVPINQSNHGGAAGGAAEEVPAQNQENIAARAELLENNAQQEEAAQNPNNGDVDNDLADRNQVLLPPPQQNWNQGVEQPITENHLGDEDRNSERKPPPADLVRSASPHLPNVDIKVEVEEHGVFDNPAPVHDQEDLVITEPPRLQGRIKLEPRSPNRRKDEDPNMLRPGPITTQPDRKIIFTTPYNVVRTNYIEIKNSSNRRIGFQLKCRQRPFKLNQKSGALYPGDAVLIELKTEKFDIEKAFTEKVTIEWMNIPETGEVLEEYLNGDGCKMTKNMVVEFMK</sequence>
<keyword evidence="11" id="KW-1185">Reference proteome</keyword>
<keyword evidence="4" id="KW-0966">Cell projection</keyword>